<organism evidence="11 12">
    <name type="scientific">Anaeromyces robustus</name>
    <dbReference type="NCBI Taxonomy" id="1754192"/>
    <lineage>
        <taxon>Eukaryota</taxon>
        <taxon>Fungi</taxon>
        <taxon>Fungi incertae sedis</taxon>
        <taxon>Chytridiomycota</taxon>
        <taxon>Chytridiomycota incertae sedis</taxon>
        <taxon>Neocallimastigomycetes</taxon>
        <taxon>Neocallimastigales</taxon>
        <taxon>Neocallimastigaceae</taxon>
        <taxon>Anaeromyces</taxon>
    </lineage>
</organism>
<evidence type="ECO:0000256" key="1">
    <source>
        <dbReference type="ARBA" id="ARBA00004123"/>
    </source>
</evidence>
<feature type="compositionally biased region" description="Basic and acidic residues" evidence="9">
    <location>
        <begin position="165"/>
        <end position="183"/>
    </location>
</feature>
<dbReference type="GO" id="GO:0008143">
    <property type="term" value="F:poly(A) binding"/>
    <property type="evidence" value="ECO:0007669"/>
    <property type="project" value="InterPro"/>
</dbReference>
<dbReference type="Proteomes" id="UP000193944">
    <property type="component" value="Unassembled WGS sequence"/>
</dbReference>
<dbReference type="OrthoDB" id="438553at2759"/>
<feature type="compositionally biased region" description="Acidic residues" evidence="9">
    <location>
        <begin position="93"/>
        <end position="108"/>
    </location>
</feature>
<feature type="domain" description="C3H1-type" evidence="10">
    <location>
        <begin position="196"/>
        <end position="221"/>
    </location>
</feature>
<reference evidence="11 12" key="1">
    <citation type="submission" date="2016-08" db="EMBL/GenBank/DDBJ databases">
        <title>A Parts List for Fungal Cellulosomes Revealed by Comparative Genomics.</title>
        <authorList>
            <consortium name="DOE Joint Genome Institute"/>
            <person name="Haitjema C.H."/>
            <person name="Gilmore S.P."/>
            <person name="Henske J.K."/>
            <person name="Solomon K.V."/>
            <person name="De Groot R."/>
            <person name="Kuo A."/>
            <person name="Mondo S.J."/>
            <person name="Salamov A.A."/>
            <person name="Labutti K."/>
            <person name="Zhao Z."/>
            <person name="Chiniquy J."/>
            <person name="Barry K."/>
            <person name="Brewer H.M."/>
            <person name="Purvine S.O."/>
            <person name="Wright A.T."/>
            <person name="Boxma B."/>
            <person name="Van Alen T."/>
            <person name="Hackstein J.H."/>
            <person name="Baker S.E."/>
            <person name="Grigoriev I.V."/>
            <person name="O'Malley M.A."/>
        </authorList>
    </citation>
    <scope>NUCLEOTIDE SEQUENCE [LARGE SCALE GENOMIC DNA]</scope>
    <source>
        <strain evidence="11 12">S4</strain>
    </source>
</reference>
<dbReference type="PANTHER" id="PTHR14738:SF29">
    <property type="entry name" value="ZINC FINGER CCCH DOMAIN-CONTAINING PROTEIN 14"/>
    <property type="match status" value="1"/>
</dbReference>
<evidence type="ECO:0000259" key="10">
    <source>
        <dbReference type="PROSITE" id="PS50103"/>
    </source>
</evidence>
<dbReference type="InterPro" id="IPR040366">
    <property type="entry name" value="Nab2/ZC3H14"/>
</dbReference>
<name>A0A1Y1XKF3_9FUNG</name>
<dbReference type="GO" id="GO:0005634">
    <property type="term" value="C:nucleus"/>
    <property type="evidence" value="ECO:0007669"/>
    <property type="project" value="UniProtKB-SubCell"/>
</dbReference>
<feature type="zinc finger region" description="C3H1-type" evidence="8">
    <location>
        <begin position="222"/>
        <end position="242"/>
    </location>
</feature>
<dbReference type="Gene3D" id="4.10.1000.30">
    <property type="match status" value="1"/>
</dbReference>
<reference evidence="11 12" key="2">
    <citation type="submission" date="2016-08" db="EMBL/GenBank/DDBJ databases">
        <title>Pervasive Adenine N6-methylation of Active Genes in Fungi.</title>
        <authorList>
            <consortium name="DOE Joint Genome Institute"/>
            <person name="Mondo S.J."/>
            <person name="Dannebaum R.O."/>
            <person name="Kuo R.C."/>
            <person name="Labutti K."/>
            <person name="Haridas S."/>
            <person name="Kuo A."/>
            <person name="Salamov A."/>
            <person name="Ahrendt S.R."/>
            <person name="Lipzen A."/>
            <person name="Sullivan W."/>
            <person name="Andreopoulos W.B."/>
            <person name="Clum A."/>
            <person name="Lindquist E."/>
            <person name="Daum C."/>
            <person name="Ramamoorthy G.K."/>
            <person name="Gryganskyi A."/>
            <person name="Culley D."/>
            <person name="Magnuson J.K."/>
            <person name="James T.Y."/>
            <person name="O'Malley M.A."/>
            <person name="Stajich J.E."/>
            <person name="Spatafora J.W."/>
            <person name="Visel A."/>
            <person name="Grigoriev I.V."/>
        </authorList>
    </citation>
    <scope>NUCLEOTIDE SEQUENCE [LARGE SCALE GENOMIC DNA]</scope>
    <source>
        <strain evidence="11 12">S4</strain>
    </source>
</reference>
<protein>
    <recommendedName>
        <fullName evidence="10">C3H1-type domain-containing protein</fullName>
    </recommendedName>
</protein>
<evidence type="ECO:0000256" key="3">
    <source>
        <dbReference type="ARBA" id="ARBA00022723"/>
    </source>
</evidence>
<evidence type="ECO:0000313" key="11">
    <source>
        <dbReference type="EMBL" id="ORX85936.1"/>
    </source>
</evidence>
<evidence type="ECO:0000256" key="8">
    <source>
        <dbReference type="PROSITE-ProRule" id="PRU00723"/>
    </source>
</evidence>
<accession>A0A1Y1XKF3</accession>
<evidence type="ECO:0000256" key="7">
    <source>
        <dbReference type="ARBA" id="ARBA00023242"/>
    </source>
</evidence>
<evidence type="ECO:0000313" key="12">
    <source>
        <dbReference type="Proteomes" id="UP000193944"/>
    </source>
</evidence>
<feature type="region of interest" description="Disordered" evidence="9">
    <location>
        <begin position="92"/>
        <end position="130"/>
    </location>
</feature>
<feature type="region of interest" description="Disordered" evidence="9">
    <location>
        <begin position="246"/>
        <end position="268"/>
    </location>
</feature>
<comment type="caution">
    <text evidence="11">The sequence shown here is derived from an EMBL/GenBank/DDBJ whole genome shotgun (WGS) entry which is preliminary data.</text>
</comment>
<dbReference type="Gene3D" id="4.10.1000.40">
    <property type="match status" value="1"/>
</dbReference>
<comment type="subcellular location">
    <subcellularLocation>
        <location evidence="1">Nucleus</location>
    </subcellularLocation>
</comment>
<keyword evidence="3 8" id="KW-0479">Metal-binding</keyword>
<dbReference type="GO" id="GO:0005737">
    <property type="term" value="C:cytoplasm"/>
    <property type="evidence" value="ECO:0007669"/>
    <property type="project" value="TreeGrafter"/>
</dbReference>
<evidence type="ECO:0000256" key="6">
    <source>
        <dbReference type="ARBA" id="ARBA00022833"/>
    </source>
</evidence>
<feature type="domain" description="C3H1-type" evidence="10">
    <location>
        <begin position="222"/>
        <end position="242"/>
    </location>
</feature>
<evidence type="ECO:0000256" key="5">
    <source>
        <dbReference type="ARBA" id="ARBA00022771"/>
    </source>
</evidence>
<proteinExistence type="inferred from homology"/>
<comment type="similarity">
    <text evidence="2">Belongs to the ZC3H14 family.</text>
</comment>
<keyword evidence="6 8" id="KW-0862">Zinc</keyword>
<keyword evidence="5 8" id="KW-0863">Zinc-finger</keyword>
<dbReference type="GO" id="GO:0008270">
    <property type="term" value="F:zinc ion binding"/>
    <property type="evidence" value="ECO:0007669"/>
    <property type="project" value="UniProtKB-KW"/>
</dbReference>
<evidence type="ECO:0000256" key="9">
    <source>
        <dbReference type="SAM" id="MobiDB-lite"/>
    </source>
</evidence>
<evidence type="ECO:0000256" key="2">
    <source>
        <dbReference type="ARBA" id="ARBA00008423"/>
    </source>
</evidence>
<sequence length="348" mass="38775">MDSQNPKDRIKQRVKTAVQNKLTSFGIKSEKAENLAPIITDLIAEGKSKEEVNTTLLTLMGEEYYKPSFTDWLFGYASFFINKNTTATADAPAADDLDLSSSDEEEEKKEEKPEAETKAQSQKNTLVKRRLSRSASSLDLASEVQKEVYGQAMAIAATTESLNKSKNEKTIEKKKSFSRRRESIGSSYAGSESGEKPHVVRCQYWPNCNRGEACKFWHPKELCRKYPNCPDGDHCLYIHPAPLSKPPTKPQSPAFNSHASDAGSVTSNSSTIECKFGANCTRPDCKFSHPSPAAIVAMMTAKQQQSTHNVQSKASNDDLSTINIPCRYEPNCSRADCRFLHKQPRKFN</sequence>
<feature type="compositionally biased region" description="Polar residues" evidence="9">
    <location>
        <begin position="251"/>
        <end position="268"/>
    </location>
</feature>
<keyword evidence="7" id="KW-0539">Nucleus</keyword>
<keyword evidence="4" id="KW-0677">Repeat</keyword>
<keyword evidence="12" id="KW-1185">Reference proteome</keyword>
<evidence type="ECO:0000256" key="4">
    <source>
        <dbReference type="ARBA" id="ARBA00022737"/>
    </source>
</evidence>
<dbReference type="EMBL" id="MCFG01000028">
    <property type="protein sequence ID" value="ORX85936.1"/>
    <property type="molecule type" value="Genomic_DNA"/>
</dbReference>
<dbReference type="GO" id="GO:0043488">
    <property type="term" value="P:regulation of mRNA stability"/>
    <property type="evidence" value="ECO:0007669"/>
    <property type="project" value="InterPro"/>
</dbReference>
<dbReference type="PROSITE" id="PS50103">
    <property type="entry name" value="ZF_C3H1"/>
    <property type="match status" value="2"/>
</dbReference>
<dbReference type="STRING" id="1754192.A0A1Y1XKF3"/>
<dbReference type="InterPro" id="IPR000571">
    <property type="entry name" value="Znf_CCCH"/>
</dbReference>
<feature type="zinc finger region" description="C3H1-type" evidence="8">
    <location>
        <begin position="196"/>
        <end position="221"/>
    </location>
</feature>
<dbReference type="SMART" id="SM00356">
    <property type="entry name" value="ZnF_C3H1"/>
    <property type="match status" value="4"/>
</dbReference>
<dbReference type="AlphaFoldDB" id="A0A1Y1XKF3"/>
<dbReference type="PANTHER" id="PTHR14738">
    <property type="entry name" value="ZINC FINGER CCCH DOMAIN-CONTAINING PROTEIN 14"/>
    <property type="match status" value="1"/>
</dbReference>
<dbReference type="Pfam" id="PF14608">
    <property type="entry name" value="zf-CCCH_2"/>
    <property type="match status" value="4"/>
</dbReference>
<gene>
    <name evidence="11" type="ORF">BCR32DRAFT_265366</name>
</gene>
<feature type="region of interest" description="Disordered" evidence="9">
    <location>
        <begin position="165"/>
        <end position="194"/>
    </location>
</feature>